<feature type="transmembrane region" description="Helical" evidence="1">
    <location>
        <begin position="44"/>
        <end position="62"/>
    </location>
</feature>
<reference evidence="2 3" key="1">
    <citation type="journal article" date="2014" name="Genome Announc.">
        <title>Draft Genome Sequence of Lysobacter capsici AZ78, a Bacterium Antagonistic to Plant-Pathogenic Oomycetes.</title>
        <authorList>
            <person name="Puopolo G."/>
            <person name="Sonego P."/>
            <person name="Engelen K."/>
            <person name="Pertot I."/>
        </authorList>
    </citation>
    <scope>NUCLEOTIDE SEQUENCE [LARGE SCALE GENOMIC DNA]</scope>
    <source>
        <strain evidence="2 3">AZ78</strain>
    </source>
</reference>
<feature type="transmembrane region" description="Helical" evidence="1">
    <location>
        <begin position="7"/>
        <end position="24"/>
    </location>
</feature>
<dbReference type="EMBL" id="JAJA02000001">
    <property type="protein sequence ID" value="KWS02497.1"/>
    <property type="molecule type" value="Genomic_DNA"/>
</dbReference>
<accession>A0A125U092</accession>
<evidence type="ECO:0000313" key="3">
    <source>
        <dbReference type="Proteomes" id="UP000023435"/>
    </source>
</evidence>
<evidence type="ECO:0000256" key="1">
    <source>
        <dbReference type="SAM" id="Phobius"/>
    </source>
</evidence>
<keyword evidence="1" id="KW-0472">Membrane</keyword>
<sequence>MGLFTGGFERLGVIPVLVVLYVQFKDCKFGDWDALGKVNVVGGLMLWALLLCYLGSWWLVGLRSRIEAYETLMREAVVEEA</sequence>
<keyword evidence="1" id="KW-0812">Transmembrane</keyword>
<dbReference type="AlphaFoldDB" id="A0A125U092"/>
<evidence type="ECO:0000313" key="2">
    <source>
        <dbReference type="EMBL" id="KWS02497.1"/>
    </source>
</evidence>
<comment type="caution">
    <text evidence="2">The sequence shown here is derived from an EMBL/GenBank/DDBJ whole genome shotgun (WGS) entry which is preliminary data.</text>
</comment>
<name>A0A125U092_9GAMM</name>
<organism evidence="2 3">
    <name type="scientific">Lysobacter capsici AZ78</name>
    <dbReference type="NCBI Taxonomy" id="1444315"/>
    <lineage>
        <taxon>Bacteria</taxon>
        <taxon>Pseudomonadati</taxon>
        <taxon>Pseudomonadota</taxon>
        <taxon>Gammaproteobacteria</taxon>
        <taxon>Lysobacterales</taxon>
        <taxon>Lysobacteraceae</taxon>
        <taxon>Lysobacter</taxon>
    </lineage>
</organism>
<keyword evidence="1" id="KW-1133">Transmembrane helix</keyword>
<protein>
    <submittedName>
        <fullName evidence="2">Uncharacterized protein</fullName>
    </submittedName>
</protein>
<dbReference type="Proteomes" id="UP000023435">
    <property type="component" value="Unassembled WGS sequence"/>
</dbReference>
<proteinExistence type="predicted"/>
<keyword evidence="3" id="KW-1185">Reference proteome</keyword>
<gene>
    <name evidence="2" type="ORF">AZ78_0041</name>
</gene>